<dbReference type="Gene3D" id="3.30.565.10">
    <property type="entry name" value="Histidine kinase-like ATPase, C-terminal domain"/>
    <property type="match status" value="1"/>
</dbReference>
<keyword evidence="1" id="KW-0418">Kinase</keyword>
<evidence type="ECO:0000259" key="2">
    <source>
        <dbReference type="Pfam" id="PF13185"/>
    </source>
</evidence>
<dbReference type="Gene3D" id="3.30.450.40">
    <property type="match status" value="1"/>
</dbReference>
<feature type="domain" description="Histidine kinase/HSP90-like ATPase" evidence="3">
    <location>
        <begin position="17"/>
        <end position="121"/>
    </location>
</feature>
<dbReference type="EMBL" id="BAAAHE010000007">
    <property type="protein sequence ID" value="GAA0607539.1"/>
    <property type="molecule type" value="Genomic_DNA"/>
</dbReference>
<dbReference type="InterPro" id="IPR003594">
    <property type="entry name" value="HATPase_dom"/>
</dbReference>
<accession>A0ABN1GAL9</accession>
<proteinExistence type="predicted"/>
<dbReference type="SUPFAM" id="SSF55874">
    <property type="entry name" value="ATPase domain of HSP90 chaperone/DNA topoisomerase II/histidine kinase"/>
    <property type="match status" value="1"/>
</dbReference>
<evidence type="ECO:0000256" key="1">
    <source>
        <dbReference type="ARBA" id="ARBA00022527"/>
    </source>
</evidence>
<dbReference type="InterPro" id="IPR003018">
    <property type="entry name" value="GAF"/>
</dbReference>
<evidence type="ECO:0000313" key="5">
    <source>
        <dbReference type="Proteomes" id="UP001500957"/>
    </source>
</evidence>
<dbReference type="InterPro" id="IPR050267">
    <property type="entry name" value="Anti-sigma-factor_SerPK"/>
</dbReference>
<dbReference type="Pfam" id="PF13581">
    <property type="entry name" value="HATPase_c_2"/>
    <property type="match status" value="1"/>
</dbReference>
<reference evidence="4 5" key="1">
    <citation type="journal article" date="2019" name="Int. J. Syst. Evol. Microbiol.">
        <title>The Global Catalogue of Microorganisms (GCM) 10K type strain sequencing project: providing services to taxonomists for standard genome sequencing and annotation.</title>
        <authorList>
            <consortium name="The Broad Institute Genomics Platform"/>
            <consortium name="The Broad Institute Genome Sequencing Center for Infectious Disease"/>
            <person name="Wu L."/>
            <person name="Ma J."/>
        </authorList>
    </citation>
    <scope>NUCLEOTIDE SEQUENCE [LARGE SCALE GENOMIC DNA]</scope>
    <source>
        <strain evidence="4 5">JCM 10671</strain>
    </source>
</reference>
<evidence type="ECO:0000313" key="4">
    <source>
        <dbReference type="EMBL" id="GAA0607539.1"/>
    </source>
</evidence>
<dbReference type="CDD" id="cd16936">
    <property type="entry name" value="HATPase_RsbW-like"/>
    <property type="match status" value="1"/>
</dbReference>
<keyword evidence="5" id="KW-1185">Reference proteome</keyword>
<dbReference type="InterPro" id="IPR036890">
    <property type="entry name" value="HATPase_C_sf"/>
</dbReference>
<feature type="domain" description="GAF" evidence="2">
    <location>
        <begin position="335"/>
        <end position="472"/>
    </location>
</feature>
<dbReference type="InterPro" id="IPR029016">
    <property type="entry name" value="GAF-like_dom_sf"/>
</dbReference>
<gene>
    <name evidence="4" type="ORF">GCM10009547_06830</name>
</gene>
<keyword evidence="1" id="KW-0808">Transferase</keyword>
<dbReference type="PANTHER" id="PTHR35526:SF3">
    <property type="entry name" value="ANTI-SIGMA-F FACTOR RSBW"/>
    <property type="match status" value="1"/>
</dbReference>
<comment type="caution">
    <text evidence="4">The sequence shown here is derived from an EMBL/GenBank/DDBJ whole genome shotgun (WGS) entry which is preliminary data.</text>
</comment>
<name>A0ABN1GAL9_9ACTN</name>
<evidence type="ECO:0008006" key="6">
    <source>
        <dbReference type="Google" id="ProtNLM"/>
    </source>
</evidence>
<organism evidence="4 5">
    <name type="scientific">Sporichthya brevicatena</name>
    <dbReference type="NCBI Taxonomy" id="171442"/>
    <lineage>
        <taxon>Bacteria</taxon>
        <taxon>Bacillati</taxon>
        <taxon>Actinomycetota</taxon>
        <taxon>Actinomycetes</taxon>
        <taxon>Sporichthyales</taxon>
        <taxon>Sporichthyaceae</taxon>
        <taxon>Sporichthya</taxon>
    </lineage>
</organism>
<evidence type="ECO:0000259" key="3">
    <source>
        <dbReference type="Pfam" id="PF13581"/>
    </source>
</evidence>
<dbReference type="Proteomes" id="UP001500957">
    <property type="component" value="Unassembled WGS sequence"/>
</dbReference>
<sequence length="482" mass="51490">MDTAQPVLRPIEGPDAAARCRALVAEELVGLPEDLVADAQLVLTELVTNAQLHGEPPILVGITVLGGGAARVQVSDAGRRRLVLPAQSDDAMTGRGLTVVAALAESWGVDPDEDGGKIVWAVLRPGSANRPEPPEVDLDAFLDAWEDEAEETFTVSLGAVPTRLLLEAKQHIDNVVRELTLARGEAAAPLPPDLDALVDVVTSDFAHARTALKEQAAAAAACGTRHTDLVVALPLTAIEAGERYLAALEQVDQYARSARILNLETPAVHQLFRRWYVGGLISQLRAYARGEQPEEPVPFAEVLVQEVEDLSVLREAAARLDLLQRVNAALAEVSDAEDMARSVIAAAVRELGALVARVYVGEGDRLRALGQDVAPEAGSPAYDEVPVNAGIPSAIVYRTGRPIVVHSLAELAERYPPLRGLFPTERALHVVPLQVGDRRLGVLGMAFPPSSRYDAPAQTRYVRALADVLAQSLVRIRTAESG</sequence>
<keyword evidence="1" id="KW-0723">Serine/threonine-protein kinase</keyword>
<dbReference type="SUPFAM" id="SSF55781">
    <property type="entry name" value="GAF domain-like"/>
    <property type="match status" value="1"/>
</dbReference>
<dbReference type="PANTHER" id="PTHR35526">
    <property type="entry name" value="ANTI-SIGMA-F FACTOR RSBW-RELATED"/>
    <property type="match status" value="1"/>
</dbReference>
<dbReference type="Pfam" id="PF13185">
    <property type="entry name" value="GAF_2"/>
    <property type="match status" value="1"/>
</dbReference>
<dbReference type="RefSeq" id="WP_344601614.1">
    <property type="nucleotide sequence ID" value="NZ_BAAAHE010000007.1"/>
</dbReference>
<protein>
    <recommendedName>
        <fullName evidence="6">GAF domain-containing protein</fullName>
    </recommendedName>
</protein>